<reference evidence="13 14" key="1">
    <citation type="submission" date="2018-06" db="EMBL/GenBank/DDBJ databases">
        <title>Whole genome sequencing of four bacterial strains from South Shetland trench revealing bio-synthetic gene clusters.</title>
        <authorList>
            <person name="Abdel-Mageed W.M."/>
            <person name="Lehri B."/>
            <person name="Jarmusch S.A."/>
            <person name="Miranda K."/>
            <person name="Goodfellow M."/>
            <person name="Jaspars M."/>
            <person name="Karlyshev A.V."/>
        </authorList>
    </citation>
    <scope>NUCLEOTIDE SEQUENCE [LARGE SCALE GENOMIC DNA]</scope>
    <source>
        <strain evidence="13 14">SST1</strain>
    </source>
</reference>
<dbReference type="Gene3D" id="1.10.287.130">
    <property type="match status" value="1"/>
</dbReference>
<dbReference type="Gene3D" id="3.30.565.10">
    <property type="entry name" value="Histidine kinase-like ATPase, C-terminal domain"/>
    <property type="match status" value="1"/>
</dbReference>
<dbReference type="CDD" id="cd00082">
    <property type="entry name" value="HisKA"/>
    <property type="match status" value="1"/>
</dbReference>
<evidence type="ECO:0000256" key="3">
    <source>
        <dbReference type="ARBA" id="ARBA00012438"/>
    </source>
</evidence>
<dbReference type="Pfam" id="PF02518">
    <property type="entry name" value="HATPase_c"/>
    <property type="match status" value="1"/>
</dbReference>
<dbReference type="InterPro" id="IPR003660">
    <property type="entry name" value="HAMP_dom"/>
</dbReference>
<name>A0A365P9X6_9ACTN</name>
<keyword evidence="9" id="KW-0902">Two-component regulatory system</keyword>
<evidence type="ECO:0000256" key="1">
    <source>
        <dbReference type="ARBA" id="ARBA00000085"/>
    </source>
</evidence>
<dbReference type="PROSITE" id="PS50109">
    <property type="entry name" value="HIS_KIN"/>
    <property type="match status" value="1"/>
</dbReference>
<evidence type="ECO:0000256" key="2">
    <source>
        <dbReference type="ARBA" id="ARBA00004236"/>
    </source>
</evidence>
<dbReference type="GO" id="GO:0000155">
    <property type="term" value="F:phosphorelay sensor kinase activity"/>
    <property type="evidence" value="ECO:0007669"/>
    <property type="project" value="InterPro"/>
</dbReference>
<evidence type="ECO:0000256" key="10">
    <source>
        <dbReference type="SAM" id="Phobius"/>
    </source>
</evidence>
<accession>A0A365P9X6</accession>
<evidence type="ECO:0000256" key="5">
    <source>
        <dbReference type="ARBA" id="ARBA00022679"/>
    </source>
</evidence>
<dbReference type="SMART" id="SM00304">
    <property type="entry name" value="HAMP"/>
    <property type="match status" value="1"/>
</dbReference>
<dbReference type="SMART" id="SM00388">
    <property type="entry name" value="HisKA"/>
    <property type="match status" value="1"/>
</dbReference>
<keyword evidence="6 10" id="KW-0812">Transmembrane</keyword>
<evidence type="ECO:0000256" key="9">
    <source>
        <dbReference type="ARBA" id="ARBA00023012"/>
    </source>
</evidence>
<proteinExistence type="predicted"/>
<feature type="transmembrane region" description="Helical" evidence="10">
    <location>
        <begin position="81"/>
        <end position="103"/>
    </location>
</feature>
<keyword evidence="5" id="KW-0808">Transferase</keyword>
<dbReference type="RefSeq" id="WP_119192606.1">
    <property type="nucleotide sequence ID" value="NZ_JALXXI010000001.1"/>
</dbReference>
<keyword evidence="7 13" id="KW-0418">Kinase</keyword>
<dbReference type="InterPro" id="IPR036890">
    <property type="entry name" value="HATPase_C_sf"/>
</dbReference>
<gene>
    <name evidence="13" type="ORF">DQ226_09360</name>
</gene>
<dbReference type="Pfam" id="PF00512">
    <property type="entry name" value="HisKA"/>
    <property type="match status" value="1"/>
</dbReference>
<evidence type="ECO:0000259" key="12">
    <source>
        <dbReference type="PROSITE" id="PS50885"/>
    </source>
</evidence>
<dbReference type="Proteomes" id="UP000252187">
    <property type="component" value="Unassembled WGS sequence"/>
</dbReference>
<comment type="catalytic activity">
    <reaction evidence="1">
        <text>ATP + protein L-histidine = ADP + protein N-phospho-L-histidine.</text>
        <dbReference type="EC" id="2.7.13.3"/>
    </reaction>
</comment>
<feature type="domain" description="HAMP" evidence="12">
    <location>
        <begin position="104"/>
        <end position="157"/>
    </location>
</feature>
<dbReference type="PRINTS" id="PR00344">
    <property type="entry name" value="BCTRLSENSOR"/>
</dbReference>
<dbReference type="FunFam" id="3.30.565.10:FF:000006">
    <property type="entry name" value="Sensor histidine kinase WalK"/>
    <property type="match status" value="1"/>
</dbReference>
<dbReference type="InterPro" id="IPR004358">
    <property type="entry name" value="Sig_transdc_His_kin-like_C"/>
</dbReference>
<evidence type="ECO:0000256" key="8">
    <source>
        <dbReference type="ARBA" id="ARBA00022989"/>
    </source>
</evidence>
<dbReference type="PANTHER" id="PTHR43547:SF2">
    <property type="entry name" value="HYBRID SIGNAL TRANSDUCTION HISTIDINE KINASE C"/>
    <property type="match status" value="1"/>
</dbReference>
<dbReference type="InterPro" id="IPR036097">
    <property type="entry name" value="HisK_dim/P_sf"/>
</dbReference>
<dbReference type="InterPro" id="IPR003594">
    <property type="entry name" value="HATPase_dom"/>
</dbReference>
<evidence type="ECO:0000259" key="11">
    <source>
        <dbReference type="PROSITE" id="PS50109"/>
    </source>
</evidence>
<comment type="subcellular location">
    <subcellularLocation>
        <location evidence="2">Cell membrane</location>
    </subcellularLocation>
</comment>
<comment type="caution">
    <text evidence="13">The sequence shown here is derived from an EMBL/GenBank/DDBJ whole genome shotgun (WGS) entry which is preliminary data.</text>
</comment>
<keyword evidence="10" id="KW-0472">Membrane</keyword>
<dbReference type="SUPFAM" id="SSF55874">
    <property type="entry name" value="ATPase domain of HSP90 chaperone/DNA topoisomerase II/histidine kinase"/>
    <property type="match status" value="1"/>
</dbReference>
<dbReference type="SMART" id="SM00387">
    <property type="entry name" value="HATPase_c"/>
    <property type="match status" value="1"/>
</dbReference>
<keyword evidence="8 10" id="KW-1133">Transmembrane helix</keyword>
<evidence type="ECO:0000256" key="4">
    <source>
        <dbReference type="ARBA" id="ARBA00022553"/>
    </source>
</evidence>
<keyword evidence="4" id="KW-0597">Phosphoprotein</keyword>
<evidence type="ECO:0000313" key="13">
    <source>
        <dbReference type="EMBL" id="RBA36182.1"/>
    </source>
</evidence>
<dbReference type="InterPro" id="IPR005467">
    <property type="entry name" value="His_kinase_dom"/>
</dbReference>
<dbReference type="InterPro" id="IPR003661">
    <property type="entry name" value="HisK_dim/P_dom"/>
</dbReference>
<dbReference type="Gene3D" id="6.10.340.10">
    <property type="match status" value="1"/>
</dbReference>
<sequence>MSRIDLGDNVTRLKRWFTTATFGTRLLAALAFVMIGFAVSAWVVAAILAPGIFHEHLEMAGLSQNSSEAAHMEEAFNSSMMLSWSIALAVSVILSLAVSGYIARRVQRSITPVTRSVQQISGGQYDSRVHEPRIGREFDDLVVSFNELARRLDATETTRRRMLSDLAHELRTPLATLESHLEAIEDGVRALDDDTLRILRTATGRLGRLAHDVSAVSRAEEHLTRLIPIGTDTRSIIAAAIEALRPEYSHKNVMLQARIDQAIPITVDSDRINQVLTNLLHNALRHTDSGGMVTVTSRLHEGNVEITIADTGEGIAAQHLDHIFDRFYRVDTARDRAHGGSGIGLTITRALVEAHEGHIRVHSDGLGRGARFTISLPQTPAHSKG</sequence>
<dbReference type="EC" id="2.7.13.3" evidence="3"/>
<dbReference type="GO" id="GO:0005886">
    <property type="term" value="C:plasma membrane"/>
    <property type="evidence" value="ECO:0007669"/>
    <property type="project" value="UniProtKB-SubCell"/>
</dbReference>
<feature type="transmembrane region" description="Helical" evidence="10">
    <location>
        <begin position="26"/>
        <end position="53"/>
    </location>
</feature>
<feature type="domain" description="Histidine kinase" evidence="11">
    <location>
        <begin position="165"/>
        <end position="380"/>
    </location>
</feature>
<organism evidence="13 14">
    <name type="scientific">Dietzia maris</name>
    <dbReference type="NCBI Taxonomy" id="37915"/>
    <lineage>
        <taxon>Bacteria</taxon>
        <taxon>Bacillati</taxon>
        <taxon>Actinomycetota</taxon>
        <taxon>Actinomycetes</taxon>
        <taxon>Mycobacteriales</taxon>
        <taxon>Dietziaceae</taxon>
        <taxon>Dietzia</taxon>
    </lineage>
</organism>
<dbReference type="CDD" id="cd00075">
    <property type="entry name" value="HATPase"/>
    <property type="match status" value="1"/>
</dbReference>
<evidence type="ECO:0000256" key="7">
    <source>
        <dbReference type="ARBA" id="ARBA00022777"/>
    </source>
</evidence>
<dbReference type="PANTHER" id="PTHR43547">
    <property type="entry name" value="TWO-COMPONENT HISTIDINE KINASE"/>
    <property type="match status" value="1"/>
</dbReference>
<evidence type="ECO:0000256" key="6">
    <source>
        <dbReference type="ARBA" id="ARBA00022692"/>
    </source>
</evidence>
<dbReference type="EMBL" id="QNTT01000021">
    <property type="protein sequence ID" value="RBA36182.1"/>
    <property type="molecule type" value="Genomic_DNA"/>
</dbReference>
<dbReference type="Pfam" id="PF00672">
    <property type="entry name" value="HAMP"/>
    <property type="match status" value="1"/>
</dbReference>
<protein>
    <recommendedName>
        <fullName evidence="3">histidine kinase</fullName>
        <ecNumber evidence="3">2.7.13.3</ecNumber>
    </recommendedName>
</protein>
<dbReference type="PROSITE" id="PS50885">
    <property type="entry name" value="HAMP"/>
    <property type="match status" value="1"/>
</dbReference>
<dbReference type="AlphaFoldDB" id="A0A365P9X6"/>
<evidence type="ECO:0000313" key="14">
    <source>
        <dbReference type="Proteomes" id="UP000252187"/>
    </source>
</evidence>
<dbReference type="SUPFAM" id="SSF47384">
    <property type="entry name" value="Homodimeric domain of signal transducing histidine kinase"/>
    <property type="match status" value="1"/>
</dbReference>